<feature type="domain" description="VPDSG-CTERM protein sorting" evidence="3">
    <location>
        <begin position="219"/>
        <end position="238"/>
    </location>
</feature>
<dbReference type="NCBIfam" id="TIGR03778">
    <property type="entry name" value="VPDSG_CTERM"/>
    <property type="match status" value="1"/>
</dbReference>
<dbReference type="AlphaFoldDB" id="A0A6M1RF03"/>
<proteinExistence type="predicted"/>
<name>A0A6M1RF03_9BACT</name>
<keyword evidence="5" id="KW-1185">Reference proteome</keyword>
<protein>
    <submittedName>
        <fullName evidence="4">VPDSG-CTERM sorting domain-containing protein</fullName>
    </submittedName>
</protein>
<evidence type="ECO:0000256" key="1">
    <source>
        <dbReference type="SAM" id="MobiDB-lite"/>
    </source>
</evidence>
<gene>
    <name evidence="4" type="ORF">G4L39_02085</name>
</gene>
<sequence length="244" mass="27147">MIVAVLRAAIGADPLSGAEHVFRVSDGVTDPGEPFELTERHFFTWGVRGFSPGPTEELQDAVLIISLPEKAGLRHGTPRIRVHLLDSAENPANGRPDEGLPPRGRLRRYEWPSGEPTVRLRGPYLPWTTQVEILTETFEDSADGHPRVVRCSLGERGLMEYFRTFLANGGNFGLAMDADGQVGRPLVRFVVITRERAPLPIRTWERPVPRIGDHPVRMPDGGSTWVLLGLGLGGLGLWLWLRRR</sequence>
<keyword evidence="2" id="KW-0472">Membrane</keyword>
<dbReference type="InterPro" id="IPR022288">
    <property type="entry name" value="VPDSG_CTERM"/>
</dbReference>
<feature type="transmembrane region" description="Helical" evidence="2">
    <location>
        <begin position="222"/>
        <end position="241"/>
    </location>
</feature>
<dbReference type="Proteomes" id="UP000477311">
    <property type="component" value="Unassembled WGS sequence"/>
</dbReference>
<accession>A0A6M1RF03</accession>
<keyword evidence="2" id="KW-1133">Transmembrane helix</keyword>
<feature type="region of interest" description="Disordered" evidence="1">
    <location>
        <begin position="86"/>
        <end position="106"/>
    </location>
</feature>
<reference evidence="4 5" key="1">
    <citation type="submission" date="2020-02" db="EMBL/GenBank/DDBJ databases">
        <title>Draft genome sequence of Limisphaera ngatamarikiensis NGM72.4T, a thermophilic Verrucomicrobia grouped in subdivision 3.</title>
        <authorList>
            <person name="Carere C.R."/>
            <person name="Steen J."/>
            <person name="Hugenholtz P."/>
            <person name="Stott M.B."/>
        </authorList>
    </citation>
    <scope>NUCLEOTIDE SEQUENCE [LARGE SCALE GENOMIC DNA]</scope>
    <source>
        <strain evidence="4 5">NGM72.4</strain>
    </source>
</reference>
<dbReference type="RefSeq" id="WP_165105533.1">
    <property type="nucleotide sequence ID" value="NZ_JAAKYA010000012.1"/>
</dbReference>
<evidence type="ECO:0000256" key="2">
    <source>
        <dbReference type="SAM" id="Phobius"/>
    </source>
</evidence>
<comment type="caution">
    <text evidence="4">The sequence shown here is derived from an EMBL/GenBank/DDBJ whole genome shotgun (WGS) entry which is preliminary data.</text>
</comment>
<dbReference type="Pfam" id="PF18205">
    <property type="entry name" value="VPDSG-CTERM"/>
    <property type="match status" value="1"/>
</dbReference>
<organism evidence="4 5">
    <name type="scientific">Limisphaera ngatamarikiensis</name>
    <dbReference type="NCBI Taxonomy" id="1324935"/>
    <lineage>
        <taxon>Bacteria</taxon>
        <taxon>Pseudomonadati</taxon>
        <taxon>Verrucomicrobiota</taxon>
        <taxon>Verrucomicrobiia</taxon>
        <taxon>Limisphaerales</taxon>
        <taxon>Limisphaeraceae</taxon>
        <taxon>Limisphaera</taxon>
    </lineage>
</organism>
<evidence type="ECO:0000313" key="5">
    <source>
        <dbReference type="Proteomes" id="UP000477311"/>
    </source>
</evidence>
<dbReference type="EMBL" id="JAAKYA010000012">
    <property type="protein sequence ID" value="NGO38186.1"/>
    <property type="molecule type" value="Genomic_DNA"/>
</dbReference>
<evidence type="ECO:0000259" key="3">
    <source>
        <dbReference type="Pfam" id="PF18205"/>
    </source>
</evidence>
<keyword evidence="2" id="KW-0812">Transmembrane</keyword>
<evidence type="ECO:0000313" key="4">
    <source>
        <dbReference type="EMBL" id="NGO38186.1"/>
    </source>
</evidence>